<evidence type="ECO:0000313" key="1">
    <source>
        <dbReference type="EMBL" id="KAH6921913.1"/>
    </source>
</evidence>
<name>A0ACB7RHK8_HYAAI</name>
<accession>A0ACB7RHK8</accession>
<gene>
    <name evidence="1" type="ORF">HPB50_006458</name>
</gene>
<organism evidence="1 2">
    <name type="scientific">Hyalomma asiaticum</name>
    <name type="common">Tick</name>
    <dbReference type="NCBI Taxonomy" id="266040"/>
    <lineage>
        <taxon>Eukaryota</taxon>
        <taxon>Metazoa</taxon>
        <taxon>Ecdysozoa</taxon>
        <taxon>Arthropoda</taxon>
        <taxon>Chelicerata</taxon>
        <taxon>Arachnida</taxon>
        <taxon>Acari</taxon>
        <taxon>Parasitiformes</taxon>
        <taxon>Ixodida</taxon>
        <taxon>Ixodoidea</taxon>
        <taxon>Ixodidae</taxon>
        <taxon>Hyalomminae</taxon>
        <taxon>Hyalomma</taxon>
    </lineage>
</organism>
<protein>
    <submittedName>
        <fullName evidence="1">Uncharacterized protein</fullName>
    </submittedName>
</protein>
<dbReference type="EMBL" id="CM023489">
    <property type="protein sequence ID" value="KAH6921913.1"/>
    <property type="molecule type" value="Genomic_DNA"/>
</dbReference>
<evidence type="ECO:0000313" key="2">
    <source>
        <dbReference type="Proteomes" id="UP000821845"/>
    </source>
</evidence>
<proteinExistence type="predicted"/>
<dbReference type="Proteomes" id="UP000821845">
    <property type="component" value="Chromosome 9"/>
</dbReference>
<keyword evidence="2" id="KW-1185">Reference proteome</keyword>
<sequence length="114" mass="11991">MGQPWVRLLILSESPPEVGEFSFPSKLAIGDEVIALCLVKKGSAGPYRITWSKDGAQLKPSQRISMSALFQSGAALSIASLRPEDVGNYTCTATNAVGSDSASAMLVVNGMKLC</sequence>
<reference evidence="1" key="1">
    <citation type="submission" date="2020-05" db="EMBL/GenBank/DDBJ databases">
        <title>Large-scale comparative analyses of tick genomes elucidate their genetic diversity and vector capacities.</title>
        <authorList>
            <person name="Jia N."/>
            <person name="Wang J."/>
            <person name="Shi W."/>
            <person name="Du L."/>
            <person name="Sun Y."/>
            <person name="Zhan W."/>
            <person name="Jiang J."/>
            <person name="Wang Q."/>
            <person name="Zhang B."/>
            <person name="Ji P."/>
            <person name="Sakyi L.B."/>
            <person name="Cui X."/>
            <person name="Yuan T."/>
            <person name="Jiang B."/>
            <person name="Yang W."/>
            <person name="Lam T.T.-Y."/>
            <person name="Chang Q."/>
            <person name="Ding S."/>
            <person name="Wang X."/>
            <person name="Zhu J."/>
            <person name="Ruan X."/>
            <person name="Zhao L."/>
            <person name="Wei J."/>
            <person name="Que T."/>
            <person name="Du C."/>
            <person name="Cheng J."/>
            <person name="Dai P."/>
            <person name="Han X."/>
            <person name="Huang E."/>
            <person name="Gao Y."/>
            <person name="Liu J."/>
            <person name="Shao H."/>
            <person name="Ye R."/>
            <person name="Li L."/>
            <person name="Wei W."/>
            <person name="Wang X."/>
            <person name="Wang C."/>
            <person name="Yang T."/>
            <person name="Huo Q."/>
            <person name="Li W."/>
            <person name="Guo W."/>
            <person name="Chen H."/>
            <person name="Zhou L."/>
            <person name="Ni X."/>
            <person name="Tian J."/>
            <person name="Zhou Y."/>
            <person name="Sheng Y."/>
            <person name="Liu T."/>
            <person name="Pan Y."/>
            <person name="Xia L."/>
            <person name="Li J."/>
            <person name="Zhao F."/>
            <person name="Cao W."/>
        </authorList>
    </citation>
    <scope>NUCLEOTIDE SEQUENCE</scope>
    <source>
        <strain evidence="1">Hyas-2018</strain>
    </source>
</reference>
<comment type="caution">
    <text evidence="1">The sequence shown here is derived from an EMBL/GenBank/DDBJ whole genome shotgun (WGS) entry which is preliminary data.</text>
</comment>